<gene>
    <name evidence="2" type="ORF">BDW59DRAFT_141617</name>
</gene>
<evidence type="ECO:0000313" key="2">
    <source>
        <dbReference type="EMBL" id="KAL2830007.1"/>
    </source>
</evidence>
<reference evidence="2 3" key="1">
    <citation type="submission" date="2024-07" db="EMBL/GenBank/DDBJ databases">
        <title>Section-level genome sequencing and comparative genomics of Aspergillus sections Usti and Cavernicolus.</title>
        <authorList>
            <consortium name="Lawrence Berkeley National Laboratory"/>
            <person name="Nybo J.L."/>
            <person name="Vesth T.C."/>
            <person name="Theobald S."/>
            <person name="Frisvad J.C."/>
            <person name="Larsen T.O."/>
            <person name="Kjaerboelling I."/>
            <person name="Rothschild-Mancinelli K."/>
            <person name="Lyhne E.K."/>
            <person name="Kogle M.E."/>
            <person name="Barry K."/>
            <person name="Clum A."/>
            <person name="Na H."/>
            <person name="Ledsgaard L."/>
            <person name="Lin J."/>
            <person name="Lipzen A."/>
            <person name="Kuo A."/>
            <person name="Riley R."/>
            <person name="Mondo S."/>
            <person name="LaButti K."/>
            <person name="Haridas S."/>
            <person name="Pangalinan J."/>
            <person name="Salamov A.A."/>
            <person name="Simmons B.A."/>
            <person name="Magnuson J.K."/>
            <person name="Chen J."/>
            <person name="Drula E."/>
            <person name="Henrissat B."/>
            <person name="Wiebenga A."/>
            <person name="Lubbers R.J."/>
            <person name="Gomes A.C."/>
            <person name="Makela M.R."/>
            <person name="Stajich J."/>
            <person name="Grigoriev I.V."/>
            <person name="Mortensen U.H."/>
            <person name="De vries R.P."/>
            <person name="Baker S.E."/>
            <person name="Andersen M.R."/>
        </authorList>
    </citation>
    <scope>NUCLEOTIDE SEQUENCE [LARGE SCALE GENOMIC DNA]</scope>
    <source>
        <strain evidence="2 3">CBS 600.67</strain>
    </source>
</reference>
<keyword evidence="1" id="KW-0812">Transmembrane</keyword>
<evidence type="ECO:0000256" key="1">
    <source>
        <dbReference type="SAM" id="Phobius"/>
    </source>
</evidence>
<protein>
    <recommendedName>
        <fullName evidence="4">Amino acid permease/ SLC12A domain-containing protein</fullName>
    </recommendedName>
</protein>
<feature type="transmembrane region" description="Helical" evidence="1">
    <location>
        <begin position="55"/>
        <end position="77"/>
    </location>
</feature>
<evidence type="ECO:0008006" key="4">
    <source>
        <dbReference type="Google" id="ProtNLM"/>
    </source>
</evidence>
<organism evidence="2 3">
    <name type="scientific">Aspergillus cavernicola</name>
    <dbReference type="NCBI Taxonomy" id="176166"/>
    <lineage>
        <taxon>Eukaryota</taxon>
        <taxon>Fungi</taxon>
        <taxon>Dikarya</taxon>
        <taxon>Ascomycota</taxon>
        <taxon>Pezizomycotina</taxon>
        <taxon>Eurotiomycetes</taxon>
        <taxon>Eurotiomycetidae</taxon>
        <taxon>Eurotiales</taxon>
        <taxon>Aspergillaceae</taxon>
        <taxon>Aspergillus</taxon>
        <taxon>Aspergillus subgen. Nidulantes</taxon>
    </lineage>
</organism>
<accession>A0ABR4IT13</accession>
<evidence type="ECO:0000313" key="3">
    <source>
        <dbReference type="Proteomes" id="UP001610335"/>
    </source>
</evidence>
<proteinExistence type="predicted"/>
<dbReference type="Proteomes" id="UP001610335">
    <property type="component" value="Unassembled WGS sequence"/>
</dbReference>
<name>A0ABR4IT13_9EURO</name>
<dbReference type="EMBL" id="JBFXLS010000014">
    <property type="protein sequence ID" value="KAL2830007.1"/>
    <property type="molecule type" value="Genomic_DNA"/>
</dbReference>
<keyword evidence="3" id="KW-1185">Reference proteome</keyword>
<feature type="transmembrane region" description="Helical" evidence="1">
    <location>
        <begin position="25"/>
        <end position="49"/>
    </location>
</feature>
<comment type="caution">
    <text evidence="2">The sequence shown here is derived from an EMBL/GenBank/DDBJ whole genome shotgun (WGS) entry which is preliminary data.</text>
</comment>
<keyword evidence="1" id="KW-1133">Transmembrane helix</keyword>
<keyword evidence="1" id="KW-0472">Membrane</keyword>
<sequence>MAIELRSDITSTLTTRQEKLATVRLLAPLKLMTVYSSLWMAGILAWGIVLGDGPAVIAIILISLSSSLHSAALYWYWQSSTYVSPRFSGVPGDLVLKTHEGGLVIVHCDEAVARLLYGEGVRCSYVVEPSMSFSSIWARSS</sequence>